<reference evidence="2" key="1">
    <citation type="journal article" date="2023" name="Nat. Plants">
        <title>Single-cell RNA sequencing provides a high-resolution roadmap for understanding the multicellular compartmentation of specialized metabolism.</title>
        <authorList>
            <person name="Sun S."/>
            <person name="Shen X."/>
            <person name="Li Y."/>
            <person name="Li Y."/>
            <person name="Wang S."/>
            <person name="Li R."/>
            <person name="Zhang H."/>
            <person name="Shen G."/>
            <person name="Guo B."/>
            <person name="Wei J."/>
            <person name="Xu J."/>
            <person name="St-Pierre B."/>
            <person name="Chen S."/>
            <person name="Sun C."/>
        </authorList>
    </citation>
    <scope>NUCLEOTIDE SEQUENCE [LARGE SCALE GENOMIC DNA]</scope>
</reference>
<organism evidence="1 2">
    <name type="scientific">Catharanthus roseus</name>
    <name type="common">Madagascar periwinkle</name>
    <name type="synonym">Vinca rosea</name>
    <dbReference type="NCBI Taxonomy" id="4058"/>
    <lineage>
        <taxon>Eukaryota</taxon>
        <taxon>Viridiplantae</taxon>
        <taxon>Streptophyta</taxon>
        <taxon>Embryophyta</taxon>
        <taxon>Tracheophyta</taxon>
        <taxon>Spermatophyta</taxon>
        <taxon>Magnoliopsida</taxon>
        <taxon>eudicotyledons</taxon>
        <taxon>Gunneridae</taxon>
        <taxon>Pentapetalae</taxon>
        <taxon>asterids</taxon>
        <taxon>lamiids</taxon>
        <taxon>Gentianales</taxon>
        <taxon>Apocynaceae</taxon>
        <taxon>Rauvolfioideae</taxon>
        <taxon>Vinceae</taxon>
        <taxon>Catharanthinae</taxon>
        <taxon>Catharanthus</taxon>
    </lineage>
</organism>
<comment type="caution">
    <text evidence="1">The sequence shown here is derived from an EMBL/GenBank/DDBJ whole genome shotgun (WGS) entry which is preliminary data.</text>
</comment>
<protein>
    <submittedName>
        <fullName evidence="1">Uncharacterized protein</fullName>
    </submittedName>
</protein>
<keyword evidence="2" id="KW-1185">Reference proteome</keyword>
<dbReference type="EMBL" id="CM044704">
    <property type="protein sequence ID" value="KAI5665626.1"/>
    <property type="molecule type" value="Genomic_DNA"/>
</dbReference>
<name>A0ACC0B0V1_CATRO</name>
<dbReference type="Proteomes" id="UP001060085">
    <property type="component" value="Linkage Group LG04"/>
</dbReference>
<gene>
    <name evidence="1" type="ORF">M9H77_15479</name>
</gene>
<evidence type="ECO:0000313" key="1">
    <source>
        <dbReference type="EMBL" id="KAI5665626.1"/>
    </source>
</evidence>
<sequence length="705" mass="78388">MKNHSSIQKMTKISFFFCFFIVAFGFFPNGLGHEKEEVGIYELKNGDFSLKVTNFGARIISVLLPDNNGTLGDIVLGYDSLTAYMNDTRYFGAIVGRVANRIGGAQFNLNGHHYQLEANEKTNMLHGGSKGFSQRIWKVKKYEKGGSTPFITLTYHSIDGEEGFPGDVVVSVTYKLIHPYNLKVTMKGKSLNKPTPVNLAQHSYWNLGNHNSGDILSDQIQIFASHITPVDKYNIPTGEISSVKGTPYDFLQPQIIGSQINGLPSGYDINYVIDNAAMKQKMKLAAIVKSKKSGREMKLYTDAPGVQFYTSNYMTHVKGKDGYLYEKHSALCLETQGFPDSVNHPNFPSQIVNPGQIYSHHMLYKEEVGIYELTNGDFSLKITNFGARIISVLLPDKKGILGDIVLGYDSLTTYMNDTRYFGAIVGRVANRIGGAQFTLNGHLYKLEANEKTNMLHGGSKGFSQCIWKVDKYEKEGSTPFITLTYHSADGEEGFPGDVVVSVTYKLIHPYNLQVTMEGKSLNKPTPLNLAQHTYWNLGNHNSGDILSDEIQIFASHITPVNKNIPTGEISPVKGTPYDFLQPQIIGSQINGLPSGYDINYVIDNAAMNQKVKLAAVVKSKKSGREMKLYTDAPGVQFYTSNYMTHVKGKDGYLYEKHSGLCLETQGFPDSANHPNFPSQIVNPGEIYAHNMLYSFSTGKEYSRRS</sequence>
<proteinExistence type="predicted"/>
<evidence type="ECO:0000313" key="2">
    <source>
        <dbReference type="Proteomes" id="UP001060085"/>
    </source>
</evidence>
<accession>A0ACC0B0V1</accession>